<dbReference type="RefSeq" id="WP_115363031.1">
    <property type="nucleotide sequence ID" value="NZ_CP038012.1"/>
</dbReference>
<dbReference type="SUPFAM" id="SSF53681">
    <property type="entry name" value="Aspartate/glutamate racemase"/>
    <property type="match status" value="2"/>
</dbReference>
<evidence type="ECO:0000313" key="3">
    <source>
        <dbReference type="EMBL" id="SUJ17000.1"/>
    </source>
</evidence>
<dbReference type="InterPro" id="IPR004380">
    <property type="entry name" value="Asp_race"/>
</dbReference>
<dbReference type="InterPro" id="IPR033134">
    <property type="entry name" value="Asp/Glu_racemase_AS_2"/>
</dbReference>
<dbReference type="Pfam" id="PF01177">
    <property type="entry name" value="Asp_Glu_race"/>
    <property type="match status" value="1"/>
</dbReference>
<dbReference type="PROSITE" id="PS00923">
    <property type="entry name" value="ASP_GLU_RACEMASE_1"/>
    <property type="match status" value="1"/>
</dbReference>
<evidence type="ECO:0000256" key="2">
    <source>
        <dbReference type="ARBA" id="ARBA00023235"/>
    </source>
</evidence>
<dbReference type="InterPro" id="IPR001920">
    <property type="entry name" value="Asp/Glu_race"/>
</dbReference>
<gene>
    <name evidence="3" type="ORF">NCTC4822_02772</name>
</gene>
<dbReference type="AlphaFoldDB" id="A0A380CDT9"/>
<dbReference type="Proteomes" id="UP000254519">
    <property type="component" value="Unassembled WGS sequence"/>
</dbReference>
<name>A0A380CDT9_SPOPA</name>
<proteinExistence type="inferred from homology"/>
<accession>A0A380CDT9</accession>
<dbReference type="PANTHER" id="PTHR21198">
    <property type="entry name" value="GLUTAMATE RACEMASE"/>
    <property type="match status" value="1"/>
</dbReference>
<dbReference type="NCBIfam" id="TIGR00035">
    <property type="entry name" value="asp_race"/>
    <property type="match status" value="1"/>
</dbReference>
<dbReference type="Gene3D" id="3.40.50.1860">
    <property type="match status" value="2"/>
</dbReference>
<comment type="similarity">
    <text evidence="1">Belongs to the aspartate/glutamate racemases family.</text>
</comment>
<sequence length="231" mass="25264">MKKKTLGIIGGVGPLATMFIGEIIVRRTAAEKDQDHVNMVITNNTNIPDRTAFILGESRENPVPVIVSDAKRLQEAGVEILAIPCNTAHSFLNEIQQGIELPVIDMIQETAMRAKEKGARRVGILGTTGTISTGIYQAACERFDMEAVVPHEDVQAVVMSMIYDDIKAGKPADPEKWAIIRQAMEDAQCDEVILGCTELSIVSQELQLQDCIDSLLVLAETAIQRCGYKVK</sequence>
<reference evidence="3 4" key="1">
    <citation type="submission" date="2018-06" db="EMBL/GenBank/DDBJ databases">
        <authorList>
            <consortium name="Pathogen Informatics"/>
            <person name="Doyle S."/>
        </authorList>
    </citation>
    <scope>NUCLEOTIDE SEQUENCE [LARGE SCALE GENOMIC DNA]</scope>
    <source>
        <strain evidence="4">ATCC 11859 / DSM 33 / NCIB 8841 / NCTC 4822</strain>
    </source>
</reference>
<dbReference type="EMBL" id="UGYZ01000002">
    <property type="protein sequence ID" value="SUJ17000.1"/>
    <property type="molecule type" value="Genomic_DNA"/>
</dbReference>
<evidence type="ECO:0000256" key="1">
    <source>
        <dbReference type="ARBA" id="ARBA00007847"/>
    </source>
</evidence>
<dbReference type="PROSITE" id="PS00924">
    <property type="entry name" value="ASP_GLU_RACEMASE_2"/>
    <property type="match status" value="1"/>
</dbReference>
<dbReference type="InterPro" id="IPR018187">
    <property type="entry name" value="Asp/Glu_racemase_AS_1"/>
</dbReference>
<dbReference type="EC" id="5.1.1.13" evidence="3"/>
<dbReference type="InterPro" id="IPR015942">
    <property type="entry name" value="Asp/Glu/hydantoin_racemase"/>
</dbReference>
<keyword evidence="2 3" id="KW-0413">Isomerase</keyword>
<organism evidence="3 4">
    <name type="scientific">Sporosarcina pasteurii</name>
    <name type="common">Bacillus pasteurii</name>
    <dbReference type="NCBI Taxonomy" id="1474"/>
    <lineage>
        <taxon>Bacteria</taxon>
        <taxon>Bacillati</taxon>
        <taxon>Bacillota</taxon>
        <taxon>Bacilli</taxon>
        <taxon>Bacillales</taxon>
        <taxon>Caryophanaceae</taxon>
        <taxon>Sporosarcina</taxon>
    </lineage>
</organism>
<evidence type="ECO:0000313" key="4">
    <source>
        <dbReference type="Proteomes" id="UP000254519"/>
    </source>
</evidence>
<dbReference type="PANTHER" id="PTHR21198:SF7">
    <property type="entry name" value="ASPARTATE-GLUTAMATE RACEMASE FAMILY"/>
    <property type="match status" value="1"/>
</dbReference>
<dbReference type="OrthoDB" id="9803739at2"/>
<protein>
    <submittedName>
        <fullName evidence="3">Aspartate racemase</fullName>
        <ecNumber evidence="3">5.1.1.13</ecNumber>
    </submittedName>
</protein>
<dbReference type="GO" id="GO:0047689">
    <property type="term" value="F:aspartate racemase activity"/>
    <property type="evidence" value="ECO:0007669"/>
    <property type="project" value="UniProtKB-EC"/>
</dbReference>
<keyword evidence="4" id="KW-1185">Reference proteome</keyword>